<feature type="region of interest" description="Disordered" evidence="1">
    <location>
        <begin position="73"/>
        <end position="94"/>
    </location>
</feature>
<feature type="compositionally biased region" description="Low complexity" evidence="1">
    <location>
        <begin position="81"/>
        <end position="94"/>
    </location>
</feature>
<dbReference type="AlphaFoldDB" id="A0A4Y2U2H7"/>
<evidence type="ECO:0000256" key="1">
    <source>
        <dbReference type="SAM" id="MobiDB-lite"/>
    </source>
</evidence>
<evidence type="ECO:0000313" key="2">
    <source>
        <dbReference type="EMBL" id="GBO06697.1"/>
    </source>
</evidence>
<sequence length="94" mass="10577">MAIRKSPLSVYGECSQTRRENDALFHGYSGKHETQLRRKAAVVDISNTNRQQIINNNSDITFNSARRLSAHQPALETKLQSESSSHIYSSSNRA</sequence>
<proteinExistence type="predicted"/>
<keyword evidence="4" id="KW-1185">Reference proteome</keyword>
<accession>A0A4Y2U2H7</accession>
<evidence type="ECO:0000313" key="4">
    <source>
        <dbReference type="Proteomes" id="UP000499080"/>
    </source>
</evidence>
<dbReference type="EMBL" id="BGPR01032960">
    <property type="protein sequence ID" value="GBO06703.1"/>
    <property type="molecule type" value="Genomic_DNA"/>
</dbReference>
<name>A0A4Y2U2H7_ARAVE</name>
<reference evidence="3 4" key="1">
    <citation type="journal article" date="2019" name="Sci. Rep.">
        <title>Orb-weaving spider Araneus ventricosus genome elucidates the spidroin gene catalogue.</title>
        <authorList>
            <person name="Kono N."/>
            <person name="Nakamura H."/>
            <person name="Ohtoshi R."/>
            <person name="Moran D.A.P."/>
            <person name="Shinohara A."/>
            <person name="Yoshida Y."/>
            <person name="Fujiwara M."/>
            <person name="Mori M."/>
            <person name="Tomita M."/>
            <person name="Arakawa K."/>
        </authorList>
    </citation>
    <scope>NUCLEOTIDE SEQUENCE [LARGE SCALE GENOMIC DNA]</scope>
</reference>
<organism evidence="3 4">
    <name type="scientific">Araneus ventricosus</name>
    <name type="common">Orbweaver spider</name>
    <name type="synonym">Epeira ventricosa</name>
    <dbReference type="NCBI Taxonomy" id="182803"/>
    <lineage>
        <taxon>Eukaryota</taxon>
        <taxon>Metazoa</taxon>
        <taxon>Ecdysozoa</taxon>
        <taxon>Arthropoda</taxon>
        <taxon>Chelicerata</taxon>
        <taxon>Arachnida</taxon>
        <taxon>Araneae</taxon>
        <taxon>Araneomorphae</taxon>
        <taxon>Entelegynae</taxon>
        <taxon>Araneoidea</taxon>
        <taxon>Araneidae</taxon>
        <taxon>Araneus</taxon>
    </lineage>
</organism>
<dbReference type="Proteomes" id="UP000499080">
    <property type="component" value="Unassembled WGS sequence"/>
</dbReference>
<evidence type="ECO:0000313" key="3">
    <source>
        <dbReference type="EMBL" id="GBO06703.1"/>
    </source>
</evidence>
<gene>
    <name evidence="2" type="ORF">AVEN_107578_1</name>
    <name evidence="3" type="ORF">AVEN_146829_1</name>
</gene>
<dbReference type="EMBL" id="BGPR01032958">
    <property type="protein sequence ID" value="GBO06697.1"/>
    <property type="molecule type" value="Genomic_DNA"/>
</dbReference>
<protein>
    <submittedName>
        <fullName evidence="3">Uncharacterized protein</fullName>
    </submittedName>
</protein>
<comment type="caution">
    <text evidence="3">The sequence shown here is derived from an EMBL/GenBank/DDBJ whole genome shotgun (WGS) entry which is preliminary data.</text>
</comment>